<organism evidence="1 2">
    <name type="scientific">Myroides odoratimimus</name>
    <dbReference type="NCBI Taxonomy" id="76832"/>
    <lineage>
        <taxon>Bacteria</taxon>
        <taxon>Pseudomonadati</taxon>
        <taxon>Bacteroidota</taxon>
        <taxon>Flavobacteriia</taxon>
        <taxon>Flavobacteriales</taxon>
        <taxon>Flavobacteriaceae</taxon>
        <taxon>Myroides</taxon>
    </lineage>
</organism>
<accession>A0A0S7EI52</accession>
<proteinExistence type="predicted"/>
<protein>
    <submittedName>
        <fullName evidence="1">Uncharacterized protein</fullName>
    </submittedName>
</protein>
<dbReference type="Proteomes" id="UP000069030">
    <property type="component" value="Chromosome"/>
</dbReference>
<dbReference type="AlphaFoldDB" id="A0A0S7EI52"/>
<sequence>MQVYEYAIIRYTPKVEREEFINIGVLVFCKAKRMLISSFHLDKKKIECFESELDFDTLKDHVDAFERIAKGQCKISPIGTLDAAERFRWLTAVKSSCIQSSRPHPGMSEDMEEVLTRLFKELVL</sequence>
<reference evidence="1 2" key="1">
    <citation type="journal article" date="2016" name="J. Zhejiang Univ. Sci. B">
        <title>Antibiotic resistance mechanisms of Myroides sp.</title>
        <authorList>
            <person name="Hu S."/>
            <person name="Yuan S."/>
            <person name="Qu H."/>
            <person name="Jiang T."/>
            <person name="Zhou Y."/>
            <person name="Wang M."/>
            <person name="Ming D."/>
        </authorList>
    </citation>
    <scope>NUCLEOTIDE SEQUENCE [LARGE SCALE GENOMIC DNA]</scope>
    <source>
        <strain evidence="1 2">PR63039</strain>
    </source>
</reference>
<dbReference type="GeneID" id="66975938"/>
<dbReference type="Pfam" id="PF11236">
    <property type="entry name" value="DUF3037"/>
    <property type="match status" value="1"/>
</dbReference>
<evidence type="ECO:0000313" key="2">
    <source>
        <dbReference type="Proteomes" id="UP000069030"/>
    </source>
</evidence>
<dbReference type="eggNOG" id="ENOG5032SI8">
    <property type="taxonomic scope" value="Bacteria"/>
</dbReference>
<dbReference type="EMBL" id="CP013690">
    <property type="protein sequence ID" value="ALU27293.1"/>
    <property type="molecule type" value="Genomic_DNA"/>
</dbReference>
<name>A0A0S7EI52_9FLAO</name>
<dbReference type="InterPro" id="IPR021398">
    <property type="entry name" value="DUF3037"/>
</dbReference>
<gene>
    <name evidence="1" type="ORF">AS202_14490</name>
</gene>
<evidence type="ECO:0000313" key="1">
    <source>
        <dbReference type="EMBL" id="ALU27293.1"/>
    </source>
</evidence>
<dbReference type="RefSeq" id="WP_006258834.1">
    <property type="nucleotide sequence ID" value="NZ_BCMQ01000024.1"/>
</dbReference>
<dbReference type="KEGG" id="mod:AS202_14490"/>